<sequence length="579" mass="65084">MLSQPKVKAKPPPLRLPQCNVEAENNDRFASSPMGHAMADYEENEAQAEFYHQFESTLTQLLHKDDLMPFNLHTAASLGITSSVRHLIERCQVDPNSRNSGNWTAIMYASLFSHNETVLYLLEMKADVNLKNPNGKTPLMLAALCGSEETIKLLLMHGALIEERDHDQFTALMLAIQATHGESAQLLLDYGANPNVREEIHGQTPLYIAAQSGQFAIARALIQKGVNVNAKTSSGDTAYHVALRNGYAPIANMISEQQQEQQMRHQQQCNTHSTEAFGNTKKAKPNHLFLAPAPTRFKPKSPYAAFFERFAEFPEFSAPASNQIPDVVIDNIDGGVPEAQWFPSPGDITRCSPEGVESAKEAFNPFNAWPGTSMIFKQAIASTGNDHQRPRHFKKSIAKPIPVSVSKMLLSPWSPAGEQRYPIVGSNDASSSRYEENASVKLPKDLSTVLANLGLAKYQMHFEEQDIDLQVFLTMNENDLREIGVNSLGARRKFLSTIEYFQTRSNHYRISEEFLVNTWVCKQDLAELKVVWNDMTRTVEELRNLHGIDKSPRAVRKRNAHLDHLLKQMQYAEGFFKKY</sequence>
<keyword evidence="2" id="KW-0328">Glycosyltransferase</keyword>
<evidence type="ECO:0000313" key="10">
    <source>
        <dbReference type="EMBL" id="KZS20975.1"/>
    </source>
</evidence>
<dbReference type="Pfam" id="PF12796">
    <property type="entry name" value="Ank_2"/>
    <property type="match status" value="1"/>
</dbReference>
<dbReference type="OrthoDB" id="6338611at2759"/>
<keyword evidence="5 8" id="KW-0040">ANK repeat</keyword>
<evidence type="ECO:0000256" key="1">
    <source>
        <dbReference type="ARBA" id="ARBA00012020"/>
    </source>
</evidence>
<keyword evidence="3" id="KW-0808">Transferase</keyword>
<feature type="repeat" description="ANK" evidence="8">
    <location>
        <begin position="201"/>
        <end position="233"/>
    </location>
</feature>
<feature type="repeat" description="ANK" evidence="8">
    <location>
        <begin position="167"/>
        <end position="199"/>
    </location>
</feature>
<comment type="catalytic activity">
    <reaction evidence="7">
        <text>NAD(+) + (ADP-D-ribosyl)n-acceptor = nicotinamide + (ADP-D-ribosyl)n+1-acceptor + H(+).</text>
        <dbReference type="EC" id="2.4.2.30"/>
    </reaction>
</comment>
<dbReference type="SMART" id="SM00454">
    <property type="entry name" value="SAM"/>
    <property type="match status" value="1"/>
</dbReference>
<evidence type="ECO:0000256" key="4">
    <source>
        <dbReference type="ARBA" id="ARBA00022737"/>
    </source>
</evidence>
<dbReference type="Pfam" id="PF00536">
    <property type="entry name" value="SAM_1"/>
    <property type="match status" value="1"/>
</dbReference>
<dbReference type="PROSITE" id="PS50088">
    <property type="entry name" value="ANK_REPEAT"/>
    <property type="match status" value="3"/>
</dbReference>
<dbReference type="PROSITE" id="PS50105">
    <property type="entry name" value="SAM_DOMAIN"/>
    <property type="match status" value="1"/>
</dbReference>
<evidence type="ECO:0000256" key="2">
    <source>
        <dbReference type="ARBA" id="ARBA00022676"/>
    </source>
</evidence>
<dbReference type="SMART" id="SM00248">
    <property type="entry name" value="ANK"/>
    <property type="match status" value="5"/>
</dbReference>
<dbReference type="EC" id="2.4.2.30" evidence="1"/>
<dbReference type="STRING" id="35525.A0A162S314"/>
<keyword evidence="11" id="KW-1185">Reference proteome</keyword>
<keyword evidence="4" id="KW-0677">Repeat</keyword>
<dbReference type="PANTHER" id="PTHR24171">
    <property type="entry name" value="ANKYRIN REPEAT DOMAIN-CONTAINING PROTEIN 39-RELATED"/>
    <property type="match status" value="1"/>
</dbReference>
<evidence type="ECO:0000259" key="9">
    <source>
        <dbReference type="PROSITE" id="PS50105"/>
    </source>
</evidence>
<evidence type="ECO:0000256" key="5">
    <source>
        <dbReference type="ARBA" id="ARBA00023043"/>
    </source>
</evidence>
<dbReference type="SUPFAM" id="SSF48403">
    <property type="entry name" value="Ankyrin repeat"/>
    <property type="match status" value="1"/>
</dbReference>
<dbReference type="GO" id="GO:0003950">
    <property type="term" value="F:NAD+ poly-ADP-ribosyltransferase activity"/>
    <property type="evidence" value="ECO:0007669"/>
    <property type="project" value="UniProtKB-EC"/>
</dbReference>
<dbReference type="SUPFAM" id="SSF47769">
    <property type="entry name" value="SAM/Pointed domain"/>
    <property type="match status" value="1"/>
</dbReference>
<dbReference type="PROSITE" id="PS50297">
    <property type="entry name" value="ANK_REP_REGION"/>
    <property type="match status" value="3"/>
</dbReference>
<dbReference type="InterPro" id="IPR002110">
    <property type="entry name" value="Ankyrin_rpt"/>
</dbReference>
<dbReference type="GO" id="GO:0016779">
    <property type="term" value="F:nucleotidyltransferase activity"/>
    <property type="evidence" value="ECO:0007669"/>
    <property type="project" value="UniProtKB-KW"/>
</dbReference>
<dbReference type="PANTHER" id="PTHR24171:SF9">
    <property type="entry name" value="ANKYRIN REPEAT DOMAIN-CONTAINING PROTEIN 39"/>
    <property type="match status" value="1"/>
</dbReference>
<evidence type="ECO:0000256" key="6">
    <source>
        <dbReference type="ARBA" id="ARBA00024347"/>
    </source>
</evidence>
<reference evidence="10 11" key="1">
    <citation type="submission" date="2016-03" db="EMBL/GenBank/DDBJ databases">
        <title>EvidentialGene: Evidence-directed Construction of Genes on Genomes.</title>
        <authorList>
            <person name="Gilbert D.G."/>
            <person name="Choi J.-H."/>
            <person name="Mockaitis K."/>
            <person name="Colbourne J."/>
            <person name="Pfrender M."/>
        </authorList>
    </citation>
    <scope>NUCLEOTIDE SEQUENCE [LARGE SCALE GENOMIC DNA]</scope>
    <source>
        <strain evidence="10 11">Xinb3</strain>
        <tissue evidence="10">Complete organism</tissue>
    </source>
</reference>
<dbReference type="Gene3D" id="1.10.150.50">
    <property type="entry name" value="Transcription Factor, Ets-1"/>
    <property type="match status" value="1"/>
</dbReference>
<evidence type="ECO:0000256" key="8">
    <source>
        <dbReference type="PROSITE-ProRule" id="PRU00023"/>
    </source>
</evidence>
<dbReference type="InterPro" id="IPR001660">
    <property type="entry name" value="SAM"/>
</dbReference>
<name>A0A162S314_9CRUS</name>
<evidence type="ECO:0000313" key="11">
    <source>
        <dbReference type="Proteomes" id="UP000076858"/>
    </source>
</evidence>
<dbReference type="Proteomes" id="UP000076858">
    <property type="component" value="Unassembled WGS sequence"/>
</dbReference>
<dbReference type="Pfam" id="PF00023">
    <property type="entry name" value="Ank"/>
    <property type="match status" value="1"/>
</dbReference>
<keyword evidence="3" id="KW-0548">Nucleotidyltransferase</keyword>
<gene>
    <name evidence="10" type="ORF">APZ42_012104</name>
</gene>
<evidence type="ECO:0000256" key="3">
    <source>
        <dbReference type="ARBA" id="ARBA00022695"/>
    </source>
</evidence>
<organism evidence="10 11">
    <name type="scientific">Daphnia magna</name>
    <dbReference type="NCBI Taxonomy" id="35525"/>
    <lineage>
        <taxon>Eukaryota</taxon>
        <taxon>Metazoa</taxon>
        <taxon>Ecdysozoa</taxon>
        <taxon>Arthropoda</taxon>
        <taxon>Crustacea</taxon>
        <taxon>Branchiopoda</taxon>
        <taxon>Diplostraca</taxon>
        <taxon>Cladocera</taxon>
        <taxon>Anomopoda</taxon>
        <taxon>Daphniidae</taxon>
        <taxon>Daphnia</taxon>
    </lineage>
</organism>
<dbReference type="InterPro" id="IPR013761">
    <property type="entry name" value="SAM/pointed_sf"/>
</dbReference>
<dbReference type="Gene3D" id="1.25.40.20">
    <property type="entry name" value="Ankyrin repeat-containing domain"/>
    <property type="match status" value="2"/>
</dbReference>
<dbReference type="EMBL" id="LRGB01000084">
    <property type="protein sequence ID" value="KZS20975.1"/>
    <property type="molecule type" value="Genomic_DNA"/>
</dbReference>
<comment type="similarity">
    <text evidence="6">Belongs to the ARTD/PARP family.</text>
</comment>
<dbReference type="AlphaFoldDB" id="A0A162S314"/>
<evidence type="ECO:0000256" key="7">
    <source>
        <dbReference type="ARBA" id="ARBA00033987"/>
    </source>
</evidence>
<feature type="domain" description="SAM" evidence="9">
    <location>
        <begin position="441"/>
        <end position="504"/>
    </location>
</feature>
<feature type="repeat" description="ANK" evidence="8">
    <location>
        <begin position="134"/>
        <end position="166"/>
    </location>
</feature>
<proteinExistence type="inferred from homology"/>
<protein>
    <recommendedName>
        <fullName evidence="1">NAD(+) ADP-ribosyltransferase</fullName>
        <ecNumber evidence="1">2.4.2.30</ecNumber>
    </recommendedName>
</protein>
<dbReference type="InterPro" id="IPR036770">
    <property type="entry name" value="Ankyrin_rpt-contain_sf"/>
</dbReference>
<comment type="caution">
    <text evidence="10">The sequence shown here is derived from an EMBL/GenBank/DDBJ whole genome shotgun (WGS) entry which is preliminary data.</text>
</comment>
<accession>A0A162S314</accession>